<name>A0A8T2RTA2_CERRI</name>
<evidence type="ECO:0000256" key="1">
    <source>
        <dbReference type="SAM" id="MobiDB-lite"/>
    </source>
</evidence>
<evidence type="ECO:0000313" key="3">
    <source>
        <dbReference type="Proteomes" id="UP000825935"/>
    </source>
</evidence>
<feature type="region of interest" description="Disordered" evidence="1">
    <location>
        <begin position="63"/>
        <end position="167"/>
    </location>
</feature>
<feature type="compositionally biased region" description="Basic and acidic residues" evidence="1">
    <location>
        <begin position="91"/>
        <end position="119"/>
    </location>
</feature>
<feature type="compositionally biased region" description="Pro residues" evidence="1">
    <location>
        <begin position="129"/>
        <end position="138"/>
    </location>
</feature>
<dbReference type="AlphaFoldDB" id="A0A8T2RTA2"/>
<dbReference type="PANTHER" id="PTHR35713:SF1">
    <property type="entry name" value="ARGININE_SERINE-RICH-LIKE SPLICING FACTOR"/>
    <property type="match status" value="1"/>
</dbReference>
<protein>
    <submittedName>
        <fullName evidence="2">Uncharacterized protein</fullName>
    </submittedName>
</protein>
<dbReference type="EMBL" id="CM035429">
    <property type="protein sequence ID" value="KAH7299430.1"/>
    <property type="molecule type" value="Genomic_DNA"/>
</dbReference>
<sequence length="167" mass="18378">MLVSPAVMAMATTAYACSSAPAACRPPFQSTSASASSSSNSSKFTMACAHSLRPRQCAGHVSAPHAALHAASRRSPPGSFQRVHCSPRSMAPDEEKMTRRSPLDFPIEWERPRPGRRPDIFPQFSPMKTPLPQPPPTDPPEEDEEEEEKKEEEENPEEEPDKPPKET</sequence>
<accession>A0A8T2RTA2</accession>
<gene>
    <name evidence="2" type="ORF">KP509_24G011000</name>
</gene>
<proteinExistence type="predicted"/>
<feature type="compositionally biased region" description="Acidic residues" evidence="1">
    <location>
        <begin position="139"/>
        <end position="160"/>
    </location>
</feature>
<dbReference type="OrthoDB" id="498786at2759"/>
<comment type="caution">
    <text evidence="2">The sequence shown here is derived from an EMBL/GenBank/DDBJ whole genome shotgun (WGS) entry which is preliminary data.</text>
</comment>
<dbReference type="PANTHER" id="PTHR35713">
    <property type="entry name" value="ARGININE/SERINE-RICH-LIKE SPLICING FACTOR"/>
    <property type="match status" value="1"/>
</dbReference>
<organism evidence="2 3">
    <name type="scientific">Ceratopteris richardii</name>
    <name type="common">Triangle waterfern</name>
    <dbReference type="NCBI Taxonomy" id="49495"/>
    <lineage>
        <taxon>Eukaryota</taxon>
        <taxon>Viridiplantae</taxon>
        <taxon>Streptophyta</taxon>
        <taxon>Embryophyta</taxon>
        <taxon>Tracheophyta</taxon>
        <taxon>Polypodiopsida</taxon>
        <taxon>Polypodiidae</taxon>
        <taxon>Polypodiales</taxon>
        <taxon>Pteridineae</taxon>
        <taxon>Pteridaceae</taxon>
        <taxon>Parkerioideae</taxon>
        <taxon>Ceratopteris</taxon>
    </lineage>
</organism>
<reference evidence="2" key="1">
    <citation type="submission" date="2021-08" db="EMBL/GenBank/DDBJ databases">
        <title>WGS assembly of Ceratopteris richardii.</title>
        <authorList>
            <person name="Marchant D.B."/>
            <person name="Chen G."/>
            <person name="Jenkins J."/>
            <person name="Shu S."/>
            <person name="Leebens-Mack J."/>
            <person name="Grimwood J."/>
            <person name="Schmutz J."/>
            <person name="Soltis P."/>
            <person name="Soltis D."/>
            <person name="Chen Z.-H."/>
        </authorList>
    </citation>
    <scope>NUCLEOTIDE SEQUENCE</scope>
    <source>
        <strain evidence="2">Whitten #5841</strain>
        <tissue evidence="2">Leaf</tissue>
    </source>
</reference>
<dbReference type="Proteomes" id="UP000825935">
    <property type="component" value="Chromosome 24"/>
</dbReference>
<keyword evidence="3" id="KW-1185">Reference proteome</keyword>
<evidence type="ECO:0000313" key="2">
    <source>
        <dbReference type="EMBL" id="KAH7299430.1"/>
    </source>
</evidence>